<dbReference type="AlphaFoldDB" id="A0A0P1BNV0"/>
<name>A0A0P1BNV0_9BASI</name>
<sequence length="72" mass="7918">MVQVRPVSLPVRSAASHTTVVKAKPAMSQSYALTSLAIILDRSSSHAFKHLTRRFRRSALVFVSETIAAPLR</sequence>
<dbReference type="Proteomes" id="UP000054845">
    <property type="component" value="Unassembled WGS sequence"/>
</dbReference>
<proteinExistence type="predicted"/>
<evidence type="ECO:0000313" key="2">
    <source>
        <dbReference type="Proteomes" id="UP000054845"/>
    </source>
</evidence>
<reference evidence="1 2" key="1">
    <citation type="submission" date="2014-09" db="EMBL/GenBank/DDBJ databases">
        <authorList>
            <person name="Magalhaes I.L.F."/>
            <person name="Oliveira U."/>
            <person name="Santos F.R."/>
            <person name="Vidigal T.H.D.A."/>
            <person name="Brescovit A.D."/>
            <person name="Santos A.J."/>
        </authorList>
    </citation>
    <scope>NUCLEOTIDE SEQUENCE [LARGE SCALE GENOMIC DNA]</scope>
</reference>
<organism evidence="1 2">
    <name type="scientific">Ceraceosorus bombacis</name>
    <dbReference type="NCBI Taxonomy" id="401625"/>
    <lineage>
        <taxon>Eukaryota</taxon>
        <taxon>Fungi</taxon>
        <taxon>Dikarya</taxon>
        <taxon>Basidiomycota</taxon>
        <taxon>Ustilaginomycotina</taxon>
        <taxon>Exobasidiomycetes</taxon>
        <taxon>Ceraceosorales</taxon>
        <taxon>Ceraceosoraceae</taxon>
        <taxon>Ceraceosorus</taxon>
    </lineage>
</organism>
<keyword evidence="2" id="KW-1185">Reference proteome</keyword>
<protein>
    <submittedName>
        <fullName evidence="1">Uncharacterized protein</fullName>
    </submittedName>
</protein>
<evidence type="ECO:0000313" key="1">
    <source>
        <dbReference type="EMBL" id="CEH18057.1"/>
    </source>
</evidence>
<dbReference type="EMBL" id="CCYA01000269">
    <property type="protein sequence ID" value="CEH18057.1"/>
    <property type="molecule type" value="Genomic_DNA"/>
</dbReference>
<accession>A0A0P1BNV0</accession>